<dbReference type="AlphaFoldDB" id="A0A9W6NVS4"/>
<dbReference type="Proteomes" id="UP001143463">
    <property type="component" value="Unassembled WGS sequence"/>
</dbReference>
<reference evidence="3" key="1">
    <citation type="journal article" date="2014" name="Int. J. Syst. Evol. Microbiol.">
        <title>Complete genome sequence of Corynebacterium casei LMG S-19264T (=DSM 44701T), isolated from a smear-ripened cheese.</title>
        <authorList>
            <consortium name="US DOE Joint Genome Institute (JGI-PGF)"/>
            <person name="Walter F."/>
            <person name="Albersmeier A."/>
            <person name="Kalinowski J."/>
            <person name="Ruckert C."/>
        </authorList>
    </citation>
    <scope>NUCLEOTIDE SEQUENCE</scope>
    <source>
        <strain evidence="3">VKM Ac-1069</strain>
    </source>
</reference>
<dbReference type="InterPro" id="IPR002645">
    <property type="entry name" value="STAS_dom"/>
</dbReference>
<evidence type="ECO:0000313" key="3">
    <source>
        <dbReference type="EMBL" id="GLL11144.1"/>
    </source>
</evidence>
<dbReference type="SUPFAM" id="SSF52091">
    <property type="entry name" value="SpoIIaa-like"/>
    <property type="match status" value="1"/>
</dbReference>
<feature type="domain" description="STAS" evidence="2">
    <location>
        <begin position="190"/>
        <end position="277"/>
    </location>
</feature>
<feature type="region of interest" description="Disordered" evidence="1">
    <location>
        <begin position="289"/>
        <end position="357"/>
    </location>
</feature>
<accession>A0A9W6NVS4</accession>
<evidence type="ECO:0000259" key="2">
    <source>
        <dbReference type="PROSITE" id="PS50801"/>
    </source>
</evidence>
<dbReference type="Pfam" id="PF14417">
    <property type="entry name" value="MEDS"/>
    <property type="match status" value="1"/>
</dbReference>
<dbReference type="CDD" id="cd07043">
    <property type="entry name" value="STAS_anti-anti-sigma_factors"/>
    <property type="match status" value="1"/>
</dbReference>
<dbReference type="InterPro" id="IPR058548">
    <property type="entry name" value="MlaB-like_STAS"/>
</dbReference>
<keyword evidence="4" id="KW-1185">Reference proteome</keyword>
<evidence type="ECO:0000313" key="4">
    <source>
        <dbReference type="Proteomes" id="UP001143463"/>
    </source>
</evidence>
<gene>
    <name evidence="3" type="ORF">GCM10017577_22850</name>
</gene>
<sequence length="357" mass="38618">MSVRAAEDLASGDHACAVPVSDEQLWELTARFLSGGLRRNEKVVYFDDGTSERVLDRLTEDRMPVAATLRSGQLQVVPADVTRGAFRSPVADVRALLHSYVDGSVAQGWSGFRMTGQMSYGADAPAGIPMTAYDAALDDVVRERRLAALCLYDHGHYTQEQIERMRVAHREELTAPAAYDDGLLRITQTGVTAVRLAGEADHSNRPVIHKLITDTLDRALRSADAPTDIELNLASLRFIDVAGAVALVHAAEEFPSSHRLVLGDVRPGVQRVLDRCGAPFATQLLVREARRPPARLPEPADGPHGPRERRLAGAPLEGAGNGSRPEQDAPDDTDETDASDAVDEDPRRERATEGAAG</sequence>
<dbReference type="Gene3D" id="3.30.750.24">
    <property type="entry name" value="STAS domain"/>
    <property type="match status" value="1"/>
</dbReference>
<name>A0A9W6NVS4_9PSEU</name>
<organism evidence="3 4">
    <name type="scientific">Pseudonocardia halophobica</name>
    <dbReference type="NCBI Taxonomy" id="29401"/>
    <lineage>
        <taxon>Bacteria</taxon>
        <taxon>Bacillati</taxon>
        <taxon>Actinomycetota</taxon>
        <taxon>Actinomycetes</taxon>
        <taxon>Pseudonocardiales</taxon>
        <taxon>Pseudonocardiaceae</taxon>
        <taxon>Pseudonocardia</taxon>
    </lineage>
</organism>
<feature type="compositionally biased region" description="Acidic residues" evidence="1">
    <location>
        <begin position="328"/>
        <end position="343"/>
    </location>
</feature>
<dbReference type="RefSeq" id="WP_063739602.1">
    <property type="nucleotide sequence ID" value="NZ_BAAAUZ010000025.1"/>
</dbReference>
<dbReference type="InterPro" id="IPR025847">
    <property type="entry name" value="MEDS_domain"/>
</dbReference>
<reference evidence="3" key="2">
    <citation type="submission" date="2023-01" db="EMBL/GenBank/DDBJ databases">
        <authorList>
            <person name="Sun Q."/>
            <person name="Evtushenko L."/>
        </authorList>
    </citation>
    <scope>NUCLEOTIDE SEQUENCE</scope>
    <source>
        <strain evidence="3">VKM Ac-1069</strain>
    </source>
</reference>
<evidence type="ECO:0000256" key="1">
    <source>
        <dbReference type="SAM" id="MobiDB-lite"/>
    </source>
</evidence>
<dbReference type="Pfam" id="PF13466">
    <property type="entry name" value="STAS_2"/>
    <property type="match status" value="1"/>
</dbReference>
<dbReference type="PROSITE" id="PS50801">
    <property type="entry name" value="STAS"/>
    <property type="match status" value="1"/>
</dbReference>
<feature type="compositionally biased region" description="Basic and acidic residues" evidence="1">
    <location>
        <begin position="344"/>
        <end position="357"/>
    </location>
</feature>
<comment type="caution">
    <text evidence="3">The sequence shown here is derived from an EMBL/GenBank/DDBJ whole genome shotgun (WGS) entry which is preliminary data.</text>
</comment>
<protein>
    <recommendedName>
        <fullName evidence="2">STAS domain-containing protein</fullName>
    </recommendedName>
</protein>
<dbReference type="InterPro" id="IPR036513">
    <property type="entry name" value="STAS_dom_sf"/>
</dbReference>
<proteinExistence type="predicted"/>
<dbReference type="EMBL" id="BSFQ01000007">
    <property type="protein sequence ID" value="GLL11144.1"/>
    <property type="molecule type" value="Genomic_DNA"/>
</dbReference>